<reference evidence="1 2" key="1">
    <citation type="submission" date="2020-10" db="EMBL/GenBank/DDBJ databases">
        <title>Genome sequences of Pseudomonas isolates.</title>
        <authorList>
            <person name="Wessels L."/>
            <person name="Reich F."/>
            <person name="Hammerl J."/>
        </authorList>
    </citation>
    <scope>NUCLEOTIDE SEQUENCE [LARGE SCALE GENOMIC DNA]</scope>
    <source>
        <strain evidence="1 2">20-MO00628-0</strain>
    </source>
</reference>
<dbReference type="Proteomes" id="UP000639294">
    <property type="component" value="Unassembled WGS sequence"/>
</dbReference>
<evidence type="ECO:0000313" key="1">
    <source>
        <dbReference type="EMBL" id="MBF8644598.1"/>
    </source>
</evidence>
<gene>
    <name evidence="1" type="ORF">IRZ77_03360</name>
</gene>
<dbReference type="RefSeq" id="WP_196172863.1">
    <property type="nucleotide sequence ID" value="NZ_JADLJR010000006.1"/>
</dbReference>
<protein>
    <submittedName>
        <fullName evidence="1">Uncharacterized protein</fullName>
    </submittedName>
</protein>
<proteinExistence type="predicted"/>
<evidence type="ECO:0000313" key="2">
    <source>
        <dbReference type="Proteomes" id="UP000639294"/>
    </source>
</evidence>
<name>A0ABS0FW69_9PSED</name>
<organism evidence="1 2">
    <name type="scientific">Pseudomonas pudica</name>
    <dbReference type="NCBI Taxonomy" id="272772"/>
    <lineage>
        <taxon>Bacteria</taxon>
        <taxon>Pseudomonadati</taxon>
        <taxon>Pseudomonadota</taxon>
        <taxon>Gammaproteobacteria</taxon>
        <taxon>Pseudomonadales</taxon>
        <taxon>Pseudomonadaceae</taxon>
        <taxon>Pseudomonas</taxon>
    </lineage>
</organism>
<sequence length="64" mass="7074">MKSFIDRNPKEKAVEQAFLELAQSDYVTMAPDPADKAFEVAGKLKRHATKLQAAKIPEADPDDS</sequence>
<keyword evidence="2" id="KW-1185">Reference proteome</keyword>
<dbReference type="EMBL" id="JADLJS010000003">
    <property type="protein sequence ID" value="MBF8644598.1"/>
    <property type="molecule type" value="Genomic_DNA"/>
</dbReference>
<comment type="caution">
    <text evidence="1">The sequence shown here is derived from an EMBL/GenBank/DDBJ whole genome shotgun (WGS) entry which is preliminary data.</text>
</comment>
<accession>A0ABS0FW69</accession>